<keyword evidence="8" id="KW-0066">ATP synthesis</keyword>
<dbReference type="Pfam" id="PF16886">
    <property type="entry name" value="ATP-synt_ab_Xtn"/>
    <property type="match status" value="1"/>
</dbReference>
<evidence type="ECO:0000256" key="6">
    <source>
        <dbReference type="ARBA" id="ARBA00023065"/>
    </source>
</evidence>
<comment type="catalytic activity">
    <reaction evidence="8">
        <text>ATP + H2O + 4 H(+)(in) = ADP + phosphate + 5 H(+)(out)</text>
        <dbReference type="Rhea" id="RHEA:57720"/>
        <dbReference type="ChEBI" id="CHEBI:15377"/>
        <dbReference type="ChEBI" id="CHEBI:15378"/>
        <dbReference type="ChEBI" id="CHEBI:30616"/>
        <dbReference type="ChEBI" id="CHEBI:43474"/>
        <dbReference type="ChEBI" id="CHEBI:456216"/>
        <dbReference type="EC" id="7.1.2.2"/>
    </reaction>
</comment>
<dbReference type="SUPFAM" id="SSF52540">
    <property type="entry name" value="P-loop containing nucleoside triphosphate hydrolases"/>
    <property type="match status" value="1"/>
</dbReference>
<dbReference type="CDD" id="cd01134">
    <property type="entry name" value="V_A-ATPase_A"/>
    <property type="match status" value="1"/>
</dbReference>
<proteinExistence type="inferred from homology"/>
<sequence length="581" mass="64942">MASIISISGPIVNVGLEGETVRIQDVVYVGDAGLTGEVIQRDRQSALVQVYEETEGLKIGEKVRFTGEMLSALLGPGLLGSIYDGIQRPLKLVGTQMQKGLKLDPLDREEAWDFIPSVEVGQKLQAGEQIGVVSGADRFEYRILVPPGKNGTVRSVVKKGEYRLDDTLVELENGEKISMLQRWPVRMARPFKERVSSGKPMITGQRIIDFLFPISEGGSASIPGGFGTGKTILQQTLAKWSDADIIVYIGCGERGNEMTEVLQEFPQLEDPKTGKRLIERTVLIANTSDMPVSAREASIYMGLTIAEYFRDMGYTVALMADSTSRWAEAMRELSGRMNELPAEEGFPSYLASRIASVYERAGAVKTLGGGVGALTMIGAVSPPGGDFSEPVTRYTQRFTSVFWALDKELANARFYPSINHLQSHSAYARSVKPWWETISPHWETLRIWLIELLQKDEKLQRIVKLLGTEALPEDQKLTLFMADLIKEFFLQQNAFDAIDMYASPQKQVAMVEALNALYRQWEHCYEAKGIPVTLLKEQGTVQELLLARQGVRNEELEWFDSWNERMEAEYETLLLEFGEVS</sequence>
<feature type="domain" description="ATPase F1/V1/A1 complex alpha/beta subunit nucleotide-binding" evidence="9">
    <location>
        <begin position="204"/>
        <end position="425"/>
    </location>
</feature>
<dbReference type="RefSeq" id="WP_067330862.1">
    <property type="nucleotide sequence ID" value="NZ_LNKT01000023.1"/>
</dbReference>
<evidence type="ECO:0000256" key="7">
    <source>
        <dbReference type="ARBA" id="ARBA00054855"/>
    </source>
</evidence>
<keyword evidence="4 8" id="KW-0067">ATP-binding</keyword>
<dbReference type="PANTHER" id="PTHR43607:SF1">
    <property type="entry name" value="H(+)-TRANSPORTING TWO-SECTOR ATPASE"/>
    <property type="match status" value="1"/>
</dbReference>
<feature type="domain" description="ATPsynthase alpha/beta subunit barrel-sandwich" evidence="11">
    <location>
        <begin position="104"/>
        <end position="186"/>
    </location>
</feature>
<evidence type="ECO:0000256" key="1">
    <source>
        <dbReference type="ARBA" id="ARBA00008936"/>
    </source>
</evidence>
<keyword evidence="8" id="KW-0375">Hydrogen ion transport</keyword>
<dbReference type="GO" id="GO:0016787">
    <property type="term" value="F:hydrolase activity"/>
    <property type="evidence" value="ECO:0007669"/>
    <property type="project" value="UniProtKB-KW"/>
</dbReference>
<dbReference type="GO" id="GO:0046933">
    <property type="term" value="F:proton-transporting ATP synthase activity, rotational mechanism"/>
    <property type="evidence" value="ECO:0007669"/>
    <property type="project" value="UniProtKB-UniRule"/>
</dbReference>
<dbReference type="EMBL" id="LNKT01000023">
    <property type="protein sequence ID" value="KYJ86546.1"/>
    <property type="molecule type" value="Genomic_DNA"/>
</dbReference>
<evidence type="ECO:0000313" key="13">
    <source>
        <dbReference type="EMBL" id="KYJ86546.1"/>
    </source>
</evidence>
<comment type="function">
    <text evidence="7 8">Produces ATP from ADP in the presence of a proton gradient across the membrane. The V-type alpha chain is a catalytic subunit.</text>
</comment>
<comment type="caution">
    <text evidence="13">The sequence shown here is derived from an EMBL/GenBank/DDBJ whole genome shotgun (WGS) entry which is preliminary data.</text>
</comment>
<gene>
    <name evidence="8" type="primary">atpA</name>
    <name evidence="13" type="ORF">AS592_07015</name>
</gene>
<dbReference type="InterPro" id="IPR027417">
    <property type="entry name" value="P-loop_NTPase"/>
</dbReference>
<dbReference type="Gene3D" id="1.10.1140.10">
    <property type="entry name" value="Bovine Mitochondrial F1-atpase, Atp Synthase Beta Chain, Chain D, domain 3"/>
    <property type="match status" value="1"/>
</dbReference>
<keyword evidence="5 8" id="KW-1278">Translocase</keyword>
<dbReference type="InterPro" id="IPR022878">
    <property type="entry name" value="V-ATPase_asu"/>
</dbReference>
<keyword evidence="14" id="KW-1185">Reference proteome</keyword>
<feature type="binding site" evidence="8">
    <location>
        <begin position="224"/>
        <end position="231"/>
    </location>
    <ligand>
        <name>ATP</name>
        <dbReference type="ChEBI" id="CHEBI:30616"/>
    </ligand>
</feature>
<evidence type="ECO:0000259" key="12">
    <source>
        <dbReference type="Pfam" id="PF22919"/>
    </source>
</evidence>
<evidence type="ECO:0000256" key="5">
    <source>
        <dbReference type="ARBA" id="ARBA00022967"/>
    </source>
</evidence>
<dbReference type="InterPro" id="IPR055190">
    <property type="entry name" value="ATP-synt_VA_C"/>
</dbReference>
<dbReference type="Pfam" id="PF22919">
    <property type="entry name" value="ATP-synt_VA_C"/>
    <property type="match status" value="1"/>
</dbReference>
<evidence type="ECO:0000313" key="14">
    <source>
        <dbReference type="Proteomes" id="UP000075359"/>
    </source>
</evidence>
<dbReference type="InterPro" id="IPR031686">
    <property type="entry name" value="ATP-synth_a_Xtn"/>
</dbReference>
<dbReference type="AlphaFoldDB" id="A0A151CGA3"/>
<keyword evidence="2 8" id="KW-0813">Transport</keyword>
<evidence type="ECO:0000256" key="8">
    <source>
        <dbReference type="HAMAP-Rule" id="MF_00309"/>
    </source>
</evidence>
<protein>
    <recommendedName>
        <fullName evidence="8">V-type ATP synthase alpha chain</fullName>
        <ecNumber evidence="8">7.1.2.2</ecNumber>
    </recommendedName>
    <alternativeName>
        <fullName evidence="8">V-ATPase subunit A</fullName>
    </alternativeName>
</protein>
<dbReference type="Pfam" id="PF02874">
    <property type="entry name" value="ATP-synt_ab_N"/>
    <property type="match status" value="1"/>
</dbReference>
<dbReference type="PANTHER" id="PTHR43607">
    <property type="entry name" value="V-TYPE PROTON ATPASE CATALYTIC SUBUNIT A"/>
    <property type="match status" value="1"/>
</dbReference>
<dbReference type="GO" id="GO:0046961">
    <property type="term" value="F:proton-transporting ATPase activity, rotational mechanism"/>
    <property type="evidence" value="ECO:0007669"/>
    <property type="project" value="InterPro"/>
</dbReference>
<dbReference type="GO" id="GO:0005524">
    <property type="term" value="F:ATP binding"/>
    <property type="evidence" value="ECO:0007669"/>
    <property type="project" value="UniProtKB-UniRule"/>
</dbReference>
<dbReference type="CDD" id="cd18111">
    <property type="entry name" value="ATP-synt_V_A-type_alpha_C"/>
    <property type="match status" value="1"/>
</dbReference>
<evidence type="ECO:0000259" key="9">
    <source>
        <dbReference type="Pfam" id="PF00006"/>
    </source>
</evidence>
<evidence type="ECO:0000259" key="11">
    <source>
        <dbReference type="Pfam" id="PF16886"/>
    </source>
</evidence>
<feature type="domain" description="ATPase F1/V1/A1 complex alpha/beta subunit N-terminal" evidence="10">
    <location>
        <begin position="4"/>
        <end position="67"/>
    </location>
</feature>
<reference evidence="13 14" key="1">
    <citation type="submission" date="2015-11" db="EMBL/GenBank/DDBJ databases">
        <title>Draft genome of Sulfurovum riftiae 1812E, a member of the Epsilonproteobacteria isolated from the tube of the deep-sea hydrothermal vent tubewom Riftia pachyptila.</title>
        <authorList>
            <person name="Vetriani C."/>
            <person name="Giovannelli D."/>
        </authorList>
    </citation>
    <scope>NUCLEOTIDE SEQUENCE [LARGE SCALE GENOMIC DNA]</scope>
    <source>
        <strain evidence="13 14">1812E</strain>
    </source>
</reference>
<keyword evidence="6 8" id="KW-0406">Ion transport</keyword>
<evidence type="ECO:0000256" key="2">
    <source>
        <dbReference type="ARBA" id="ARBA00022448"/>
    </source>
</evidence>
<dbReference type="HAMAP" id="MF_00309">
    <property type="entry name" value="ATP_synth_A_arch"/>
    <property type="match status" value="1"/>
</dbReference>
<evidence type="ECO:0000256" key="3">
    <source>
        <dbReference type="ARBA" id="ARBA00022741"/>
    </source>
</evidence>
<dbReference type="InterPro" id="IPR024034">
    <property type="entry name" value="ATPase_F1/V1_b/a_C"/>
</dbReference>
<accession>A0A151CGA3</accession>
<keyword evidence="3 8" id="KW-0547">Nucleotide-binding</keyword>
<dbReference type="InterPro" id="IPR023366">
    <property type="entry name" value="ATP_synth_asu-like_sf"/>
</dbReference>
<dbReference type="OrthoDB" id="9801639at2"/>
<dbReference type="SUPFAM" id="SSF47917">
    <property type="entry name" value="C-terminal domain of alpha and beta subunits of F1 ATP synthase"/>
    <property type="match status" value="1"/>
</dbReference>
<dbReference type="InterPro" id="IPR004100">
    <property type="entry name" value="ATPase_F1/V1/A1_a/bsu_N"/>
</dbReference>
<comment type="similarity">
    <text evidence="1 8">Belongs to the ATPase alpha/beta chains family.</text>
</comment>
<evidence type="ECO:0000256" key="4">
    <source>
        <dbReference type="ARBA" id="ARBA00022840"/>
    </source>
</evidence>
<evidence type="ECO:0000259" key="10">
    <source>
        <dbReference type="Pfam" id="PF02874"/>
    </source>
</evidence>
<dbReference type="Proteomes" id="UP000075359">
    <property type="component" value="Unassembled WGS sequence"/>
</dbReference>
<dbReference type="Gene3D" id="2.40.50.100">
    <property type="match status" value="1"/>
</dbReference>
<keyword evidence="13" id="KW-0378">Hydrolase</keyword>
<feature type="domain" description="ATP synthase A/B type C-terminal" evidence="12">
    <location>
        <begin position="435"/>
        <end position="518"/>
    </location>
</feature>
<dbReference type="InterPro" id="IPR000194">
    <property type="entry name" value="ATPase_F1/V1/A1_a/bsu_nucl-bd"/>
</dbReference>
<dbReference type="Pfam" id="PF00006">
    <property type="entry name" value="ATP-synt_ab"/>
    <property type="match status" value="1"/>
</dbReference>
<dbReference type="STRING" id="1630136.AS592_07015"/>
<dbReference type="Gene3D" id="2.40.30.20">
    <property type="match status" value="1"/>
</dbReference>
<dbReference type="GO" id="GO:0042777">
    <property type="term" value="P:proton motive force-driven plasma membrane ATP synthesis"/>
    <property type="evidence" value="ECO:0007669"/>
    <property type="project" value="UniProtKB-UniRule"/>
</dbReference>
<dbReference type="Gene3D" id="3.40.50.300">
    <property type="entry name" value="P-loop containing nucleotide triphosphate hydrolases"/>
    <property type="match status" value="1"/>
</dbReference>
<organism evidence="13 14">
    <name type="scientific">Sulfurovum riftiae</name>
    <dbReference type="NCBI Taxonomy" id="1630136"/>
    <lineage>
        <taxon>Bacteria</taxon>
        <taxon>Pseudomonadati</taxon>
        <taxon>Campylobacterota</taxon>
        <taxon>Epsilonproteobacteria</taxon>
        <taxon>Campylobacterales</taxon>
        <taxon>Sulfurovaceae</taxon>
        <taxon>Sulfurovum</taxon>
    </lineage>
</organism>
<dbReference type="NCBIfam" id="NF003220">
    <property type="entry name" value="PRK04192.1"/>
    <property type="match status" value="1"/>
</dbReference>
<dbReference type="EC" id="7.1.2.2" evidence="8"/>
<name>A0A151CGA3_9BACT</name>